<dbReference type="InterPro" id="IPR052709">
    <property type="entry name" value="Transposase-MT_Hybrid"/>
</dbReference>
<protein>
    <submittedName>
        <fullName evidence="2">Uncharacterized protein</fullName>
    </submittedName>
</protein>
<reference evidence="2" key="1">
    <citation type="journal article" date="2023" name="Insect Mol. Biol.">
        <title>Genome sequencing provides insights into the evolution of gene families encoding plant cell wall-degrading enzymes in longhorned beetles.</title>
        <authorList>
            <person name="Shin N.R."/>
            <person name="Okamura Y."/>
            <person name="Kirsch R."/>
            <person name="Pauchet Y."/>
        </authorList>
    </citation>
    <scope>NUCLEOTIDE SEQUENCE</scope>
    <source>
        <strain evidence="2">AMC_N1</strain>
    </source>
</reference>
<name>A0AAV8YZX3_9CUCU</name>
<feature type="region of interest" description="Disordered" evidence="1">
    <location>
        <begin position="1"/>
        <end position="22"/>
    </location>
</feature>
<accession>A0AAV8YZX3</accession>
<gene>
    <name evidence="2" type="ORF">NQ318_014312</name>
</gene>
<dbReference type="Proteomes" id="UP001162162">
    <property type="component" value="Unassembled WGS sequence"/>
</dbReference>
<dbReference type="EMBL" id="JAPWTK010000027">
    <property type="protein sequence ID" value="KAJ8956895.1"/>
    <property type="molecule type" value="Genomic_DNA"/>
</dbReference>
<dbReference type="PANTHER" id="PTHR46060:SF1">
    <property type="entry name" value="MARINER MOS1 TRANSPOSASE-LIKE PROTEIN"/>
    <property type="match status" value="1"/>
</dbReference>
<evidence type="ECO:0000313" key="2">
    <source>
        <dbReference type="EMBL" id="KAJ8956895.1"/>
    </source>
</evidence>
<evidence type="ECO:0000256" key="1">
    <source>
        <dbReference type="SAM" id="MobiDB-lite"/>
    </source>
</evidence>
<evidence type="ECO:0000313" key="3">
    <source>
        <dbReference type="Proteomes" id="UP001162162"/>
    </source>
</evidence>
<organism evidence="2 3">
    <name type="scientific">Aromia moschata</name>
    <dbReference type="NCBI Taxonomy" id="1265417"/>
    <lineage>
        <taxon>Eukaryota</taxon>
        <taxon>Metazoa</taxon>
        <taxon>Ecdysozoa</taxon>
        <taxon>Arthropoda</taxon>
        <taxon>Hexapoda</taxon>
        <taxon>Insecta</taxon>
        <taxon>Pterygota</taxon>
        <taxon>Neoptera</taxon>
        <taxon>Endopterygota</taxon>
        <taxon>Coleoptera</taxon>
        <taxon>Polyphaga</taxon>
        <taxon>Cucujiformia</taxon>
        <taxon>Chrysomeloidea</taxon>
        <taxon>Cerambycidae</taxon>
        <taxon>Cerambycinae</taxon>
        <taxon>Callichromatini</taxon>
        <taxon>Aromia</taxon>
    </lineage>
</organism>
<proteinExistence type="predicted"/>
<dbReference type="AlphaFoldDB" id="A0AAV8YZX3"/>
<dbReference type="PANTHER" id="PTHR46060">
    <property type="entry name" value="MARINER MOS1 TRANSPOSASE-LIKE PROTEIN"/>
    <property type="match status" value="1"/>
</dbReference>
<sequence>MFIPYTEDDPRPGRPSTSKTDENIGKIGKIIHEDRRLNIRGLAEITGIDKECVRQILHESFNVRKVCAEKVPKLLTPEEKESRMNICVDILNNLDTDSGLLDTVITCEESCFFLIMAPKQSVGAIKAKATDVLN</sequence>
<keyword evidence="3" id="KW-1185">Reference proteome</keyword>
<comment type="caution">
    <text evidence="2">The sequence shown here is derived from an EMBL/GenBank/DDBJ whole genome shotgun (WGS) entry which is preliminary data.</text>
</comment>